<dbReference type="GO" id="GO:0019843">
    <property type="term" value="F:rRNA binding"/>
    <property type="evidence" value="ECO:0007669"/>
    <property type="project" value="UniProtKB-UniRule"/>
</dbReference>
<evidence type="ECO:0000256" key="2">
    <source>
        <dbReference type="ARBA" id="ARBA00022980"/>
    </source>
</evidence>
<comment type="similarity">
    <text evidence="1 4 5">Belongs to the bacterial ribosomal protein bL21 family.</text>
</comment>
<dbReference type="SUPFAM" id="SSF141091">
    <property type="entry name" value="L21p-like"/>
    <property type="match status" value="1"/>
</dbReference>
<evidence type="ECO:0000313" key="7">
    <source>
        <dbReference type="Proteomes" id="UP000034516"/>
    </source>
</evidence>
<sequence length="104" mass="11666">MLKIAIIKTGGKQYVVKEKDILKVEKLKANAGDELDLETLLLANEDGSDVAIGQPVLPAKVKAKVLEQGRAKKIRVVHYKNKTRYHKVYGHRQPFTKLEITSIS</sequence>
<dbReference type="InterPro" id="IPR028909">
    <property type="entry name" value="bL21-like"/>
</dbReference>
<comment type="function">
    <text evidence="4 5">This protein binds to 23S rRNA in the presence of protein L20.</text>
</comment>
<dbReference type="InterPro" id="IPR001787">
    <property type="entry name" value="Ribosomal_bL21"/>
</dbReference>
<evidence type="ECO:0000313" key="6">
    <source>
        <dbReference type="EMBL" id="KKS39553.1"/>
    </source>
</evidence>
<accession>A0A0G1BPY6</accession>
<dbReference type="GO" id="GO:1990904">
    <property type="term" value="C:ribonucleoprotein complex"/>
    <property type="evidence" value="ECO:0007669"/>
    <property type="project" value="UniProtKB-KW"/>
</dbReference>
<evidence type="ECO:0000256" key="3">
    <source>
        <dbReference type="ARBA" id="ARBA00023274"/>
    </source>
</evidence>
<name>A0A0G1BPY6_9BACT</name>
<comment type="subunit">
    <text evidence="4">Part of the 50S ribosomal subunit. Contacts protein L20.</text>
</comment>
<keyword evidence="2 4" id="KW-0689">Ribosomal protein</keyword>
<evidence type="ECO:0000256" key="1">
    <source>
        <dbReference type="ARBA" id="ARBA00008563"/>
    </source>
</evidence>
<dbReference type="GO" id="GO:0005840">
    <property type="term" value="C:ribosome"/>
    <property type="evidence" value="ECO:0007669"/>
    <property type="project" value="UniProtKB-KW"/>
</dbReference>
<comment type="caution">
    <text evidence="6">The sequence shown here is derived from an EMBL/GenBank/DDBJ whole genome shotgun (WGS) entry which is preliminary data.</text>
</comment>
<keyword evidence="4 5" id="KW-0694">RNA-binding</keyword>
<dbReference type="GO" id="GO:0005737">
    <property type="term" value="C:cytoplasm"/>
    <property type="evidence" value="ECO:0007669"/>
    <property type="project" value="UniProtKB-ARBA"/>
</dbReference>
<dbReference type="GO" id="GO:0003735">
    <property type="term" value="F:structural constituent of ribosome"/>
    <property type="evidence" value="ECO:0007669"/>
    <property type="project" value="InterPro"/>
</dbReference>
<protein>
    <recommendedName>
        <fullName evidence="4">Large ribosomal subunit protein bL21</fullName>
    </recommendedName>
</protein>
<evidence type="ECO:0000256" key="4">
    <source>
        <dbReference type="HAMAP-Rule" id="MF_01363"/>
    </source>
</evidence>
<dbReference type="EMBL" id="LCCW01000064">
    <property type="protein sequence ID" value="KKS39553.1"/>
    <property type="molecule type" value="Genomic_DNA"/>
</dbReference>
<keyword evidence="3 4" id="KW-0687">Ribonucleoprotein</keyword>
<dbReference type="HAMAP" id="MF_01363">
    <property type="entry name" value="Ribosomal_bL21"/>
    <property type="match status" value="1"/>
</dbReference>
<dbReference type="Proteomes" id="UP000034516">
    <property type="component" value="Unassembled WGS sequence"/>
</dbReference>
<dbReference type="PANTHER" id="PTHR21349">
    <property type="entry name" value="50S RIBOSOMAL PROTEIN L21"/>
    <property type="match status" value="1"/>
</dbReference>
<evidence type="ECO:0000256" key="5">
    <source>
        <dbReference type="RuleBase" id="RU000562"/>
    </source>
</evidence>
<reference evidence="6 7" key="1">
    <citation type="journal article" date="2015" name="Nature">
        <title>rRNA introns, odd ribosomes, and small enigmatic genomes across a large radiation of phyla.</title>
        <authorList>
            <person name="Brown C.T."/>
            <person name="Hug L.A."/>
            <person name="Thomas B.C."/>
            <person name="Sharon I."/>
            <person name="Castelle C.J."/>
            <person name="Singh A."/>
            <person name="Wilkins M.J."/>
            <person name="Williams K.H."/>
            <person name="Banfield J.F."/>
        </authorList>
    </citation>
    <scope>NUCLEOTIDE SEQUENCE [LARGE SCALE GENOMIC DNA]</scope>
</reference>
<keyword evidence="4 5" id="KW-0699">rRNA-binding</keyword>
<dbReference type="PANTHER" id="PTHR21349:SF0">
    <property type="entry name" value="LARGE RIBOSOMAL SUBUNIT PROTEIN BL21M"/>
    <property type="match status" value="1"/>
</dbReference>
<dbReference type="PATRIC" id="fig|1618677.3.peg.934"/>
<dbReference type="AlphaFoldDB" id="A0A0G1BPY6"/>
<gene>
    <name evidence="4" type="primary">rplU</name>
    <name evidence="6" type="ORF">UV02_C0064G0007</name>
</gene>
<organism evidence="6 7">
    <name type="scientific">Candidatus Kuenenbacteria bacterium GW2011_GWA2_42_15</name>
    <dbReference type="NCBI Taxonomy" id="1618677"/>
    <lineage>
        <taxon>Bacteria</taxon>
        <taxon>Candidatus Kueneniibacteriota</taxon>
    </lineage>
</organism>
<proteinExistence type="inferred from homology"/>
<dbReference type="Pfam" id="PF00829">
    <property type="entry name" value="Ribosomal_L21p"/>
    <property type="match status" value="1"/>
</dbReference>
<dbReference type="InterPro" id="IPR036164">
    <property type="entry name" value="bL21-like_sf"/>
</dbReference>
<dbReference type="NCBIfam" id="TIGR00061">
    <property type="entry name" value="L21"/>
    <property type="match status" value="1"/>
</dbReference>
<dbReference type="GO" id="GO:0006412">
    <property type="term" value="P:translation"/>
    <property type="evidence" value="ECO:0007669"/>
    <property type="project" value="UniProtKB-UniRule"/>
</dbReference>